<accession>A0A329QVR6</accession>
<evidence type="ECO:0000313" key="3">
    <source>
        <dbReference type="Proteomes" id="UP000250462"/>
    </source>
</evidence>
<gene>
    <name evidence="2" type="ORF">DPM12_07115</name>
</gene>
<proteinExistence type="predicted"/>
<dbReference type="InterPro" id="IPR011059">
    <property type="entry name" value="Metal-dep_hydrolase_composite"/>
</dbReference>
<dbReference type="InterPro" id="IPR033932">
    <property type="entry name" value="YtcJ-like"/>
</dbReference>
<dbReference type="SUPFAM" id="SSF51338">
    <property type="entry name" value="Composite domain of metallo-dependent hydrolases"/>
    <property type="match status" value="1"/>
</dbReference>
<reference evidence="2 3" key="1">
    <citation type="submission" date="2018-06" db="EMBL/GenBank/DDBJ databases">
        <title>Phytoactinopolyspora halophila sp. nov., a novel halophilic actinomycete isolated from a saline soil in China.</title>
        <authorList>
            <person name="Tang S.-K."/>
        </authorList>
    </citation>
    <scope>NUCLEOTIDE SEQUENCE [LARGE SCALE GENOMIC DNA]</scope>
    <source>
        <strain evidence="2 3">YIM 96934</strain>
    </source>
</reference>
<dbReference type="Proteomes" id="UP000250462">
    <property type="component" value="Unassembled WGS sequence"/>
</dbReference>
<protein>
    <submittedName>
        <fullName evidence="2">Amidohydrolase</fullName>
    </submittedName>
</protein>
<sequence>MDPWRPTATSIGIWNGRIVGLDDDVSAMPAGQVHDLGGAVVIPGFVDAHTHLTWTGTASQQVDLSRCASRDAVLDAVARAVAATPQGQWVDVVGYDQRPLGEHLTWRDLEPVAAGRKVLASHISGHACLVSRAVLDMIPDGELASFDAGVVRDGDGQPTGVFLEDAMMLVRTRRLPYSVEEIVDAIEAAGRKCRAQGVTMCADAGIAAGLAGFSPVELGAYQSARERGRLPVRVQAMVPASVLRQSGADPADGVPRALDLGLRTGLGDEWLSVGALKMWLDGGMSARTAALTEPYLDGGSGRLNYTGDELAELVADAHRGGWQLAMHAIGDRAVDQAIAAVQWAQEAWPRENARHRIEHCGLVRPDQMERFAAAGLSAVVQPTFLNVFGDDYMRVMGEERSAWLYRMRSFLDRGVPLAGSSDRPVADGAPLRGIQAMVERMSSSGRPVGPDEAVSVEEALAAYTRTAAQVCGVEYLVGSVEPGKLADLVVLGEDPRRVSSSSLADIPILATLSHDREHLSTL</sequence>
<dbReference type="GO" id="GO:0016810">
    <property type="term" value="F:hydrolase activity, acting on carbon-nitrogen (but not peptide) bonds"/>
    <property type="evidence" value="ECO:0007669"/>
    <property type="project" value="InterPro"/>
</dbReference>
<dbReference type="SUPFAM" id="SSF51556">
    <property type="entry name" value="Metallo-dependent hydrolases"/>
    <property type="match status" value="1"/>
</dbReference>
<feature type="domain" description="Amidohydrolase 3" evidence="1">
    <location>
        <begin position="32"/>
        <end position="514"/>
    </location>
</feature>
<keyword evidence="3" id="KW-1185">Reference proteome</keyword>
<dbReference type="InterPro" id="IPR013108">
    <property type="entry name" value="Amidohydro_3"/>
</dbReference>
<dbReference type="PANTHER" id="PTHR22642:SF2">
    <property type="entry name" value="PROTEIN LONG AFTER FAR-RED 3"/>
    <property type="match status" value="1"/>
</dbReference>
<evidence type="ECO:0000259" key="1">
    <source>
        <dbReference type="Pfam" id="PF07969"/>
    </source>
</evidence>
<organism evidence="2 3">
    <name type="scientific">Phytoactinopolyspora halophila</name>
    <dbReference type="NCBI Taxonomy" id="1981511"/>
    <lineage>
        <taxon>Bacteria</taxon>
        <taxon>Bacillati</taxon>
        <taxon>Actinomycetota</taxon>
        <taxon>Actinomycetes</taxon>
        <taxon>Jiangellales</taxon>
        <taxon>Jiangellaceae</taxon>
        <taxon>Phytoactinopolyspora</taxon>
    </lineage>
</organism>
<dbReference type="InterPro" id="IPR032466">
    <property type="entry name" value="Metal_Hydrolase"/>
</dbReference>
<dbReference type="CDD" id="cd01300">
    <property type="entry name" value="YtcJ_like"/>
    <property type="match status" value="1"/>
</dbReference>
<dbReference type="Gene3D" id="3.10.310.70">
    <property type="match status" value="1"/>
</dbReference>
<evidence type="ECO:0000313" key="2">
    <source>
        <dbReference type="EMBL" id="RAW16514.1"/>
    </source>
</evidence>
<dbReference type="Gene3D" id="3.20.20.140">
    <property type="entry name" value="Metal-dependent hydrolases"/>
    <property type="match status" value="1"/>
</dbReference>
<dbReference type="EMBL" id="QMIG01000004">
    <property type="protein sequence ID" value="RAW16514.1"/>
    <property type="molecule type" value="Genomic_DNA"/>
</dbReference>
<dbReference type="AlphaFoldDB" id="A0A329QVR6"/>
<dbReference type="PANTHER" id="PTHR22642">
    <property type="entry name" value="IMIDAZOLONEPROPIONASE"/>
    <property type="match status" value="1"/>
</dbReference>
<keyword evidence="2" id="KW-0378">Hydrolase</keyword>
<name>A0A329QVR6_9ACTN</name>
<dbReference type="OrthoDB" id="3173428at2"/>
<dbReference type="Pfam" id="PF07969">
    <property type="entry name" value="Amidohydro_3"/>
    <property type="match status" value="1"/>
</dbReference>
<dbReference type="RefSeq" id="WP_112257724.1">
    <property type="nucleotide sequence ID" value="NZ_QMIG01000004.1"/>
</dbReference>
<comment type="caution">
    <text evidence="2">The sequence shown here is derived from an EMBL/GenBank/DDBJ whole genome shotgun (WGS) entry which is preliminary data.</text>
</comment>
<dbReference type="Gene3D" id="2.30.40.10">
    <property type="entry name" value="Urease, subunit C, domain 1"/>
    <property type="match status" value="1"/>
</dbReference>